<dbReference type="KEGG" id="rta:Rta_03490"/>
<evidence type="ECO:0000313" key="2">
    <source>
        <dbReference type="EMBL" id="AEG91420.1"/>
    </source>
</evidence>
<protein>
    <submittedName>
        <fullName evidence="2">Uncharacterized protein</fullName>
    </submittedName>
</protein>
<accession>F5Y5B0</accession>
<name>F5Y5B0_RAMTT</name>
<organism evidence="2 3">
    <name type="scientific">Ramlibacter tataouinensis (strain ATCC BAA-407 / DSM 14655 / LMG 21543 / TTB310)</name>
    <dbReference type="NCBI Taxonomy" id="365046"/>
    <lineage>
        <taxon>Bacteria</taxon>
        <taxon>Pseudomonadati</taxon>
        <taxon>Pseudomonadota</taxon>
        <taxon>Betaproteobacteria</taxon>
        <taxon>Burkholderiales</taxon>
        <taxon>Comamonadaceae</taxon>
        <taxon>Ramlibacter</taxon>
    </lineage>
</organism>
<evidence type="ECO:0000256" key="1">
    <source>
        <dbReference type="SAM" id="SignalP"/>
    </source>
</evidence>
<dbReference type="Proteomes" id="UP000008385">
    <property type="component" value="Chromosome"/>
</dbReference>
<evidence type="ECO:0000313" key="3">
    <source>
        <dbReference type="Proteomes" id="UP000008385"/>
    </source>
</evidence>
<dbReference type="eggNOG" id="ENOG502Z8DS">
    <property type="taxonomic scope" value="Bacteria"/>
</dbReference>
<feature type="signal peptide" evidence="1">
    <location>
        <begin position="1"/>
        <end position="25"/>
    </location>
</feature>
<reference evidence="2 3" key="2">
    <citation type="journal article" date="2011" name="PLoS ONE">
        <title>The Cyst-Dividing Bacterium Ramlibacter tataouinensis TTB310 Genome Reveals a Well-Stocked Toolbox for Adaptation to a Desert Environment.</title>
        <authorList>
            <person name="De Luca G."/>
            <person name="Barakat M."/>
            <person name="Ortet P."/>
            <person name="Fochesato S."/>
            <person name="Jourlin-Castelli C."/>
            <person name="Ansaldi M."/>
            <person name="Py B."/>
            <person name="Fichant G."/>
            <person name="Coutinho P.M."/>
            <person name="Voulhoux R."/>
            <person name="Bastien O."/>
            <person name="Marechal E."/>
            <person name="Henrissat B."/>
            <person name="Quentin Y."/>
            <person name="Noirot P."/>
            <person name="Filloux A."/>
            <person name="Mejean V."/>
            <person name="Dubow M.S."/>
            <person name="Barras F."/>
            <person name="Barbe V."/>
            <person name="Weissenbach J."/>
            <person name="Mihalcescu I."/>
            <person name="Vermeglio A."/>
            <person name="Achouak W."/>
            <person name="Heulin T."/>
        </authorList>
    </citation>
    <scope>NUCLEOTIDE SEQUENCE [LARGE SCALE GENOMIC DNA]</scope>
    <source>
        <strain evidence="3">ATCC BAA-407 / DSM 14655 / LMG 21543 / TTB310</strain>
    </source>
</reference>
<dbReference type="PATRIC" id="fig|365046.3.peg.360"/>
<keyword evidence="3" id="KW-1185">Reference proteome</keyword>
<dbReference type="RefSeq" id="WP_013899653.1">
    <property type="nucleotide sequence ID" value="NC_015677.1"/>
</dbReference>
<reference evidence="3" key="1">
    <citation type="submission" date="2006-01" db="EMBL/GenBank/DDBJ databases">
        <title>Genome of the cyst-dividing bacterium Ramlibacter tataouinensis.</title>
        <authorList>
            <person name="Barakat M."/>
            <person name="Ortet P."/>
            <person name="De Luca G."/>
            <person name="Jourlin-Castelli C."/>
            <person name="Ansaldi M."/>
            <person name="Py B."/>
            <person name="Fichant G."/>
            <person name="Coutinho P."/>
            <person name="Voulhoux R."/>
            <person name="Bastien O."/>
            <person name="Roy S."/>
            <person name="Marechal E."/>
            <person name="Henrissat B."/>
            <person name="Quentin Y."/>
            <person name="Noirot P."/>
            <person name="Filloux A."/>
            <person name="Mejean V."/>
            <person name="DuBow M."/>
            <person name="Barras F."/>
            <person name="Heulin T."/>
        </authorList>
    </citation>
    <scope>NUCLEOTIDE SEQUENCE [LARGE SCALE GENOMIC DNA]</scope>
    <source>
        <strain evidence="3">ATCC BAA-407 / DSM 14655 / LMG 21543 / TTB310</strain>
    </source>
</reference>
<gene>
    <name evidence="2" type="ordered locus">Rta_03490</name>
</gene>
<dbReference type="EMBL" id="CP000245">
    <property type="protein sequence ID" value="AEG91420.1"/>
    <property type="molecule type" value="Genomic_DNA"/>
</dbReference>
<sequence length="294" mass="30845">MPQSRSRRWIALAGALACLAGGALATNYSLWINGRTGGGAVGNHADFTYWGPGSTEAGVNKKSVNWDGYGRISTTNARIRDALDCYCTGANWCYVAAHSAGDLQIGYALSLYGGSTRNVKNAAPSSSGVCGDTGGTQTGWNIKWVNIAAGAAGGSELADAGSWAVSDPLTSDLKTSTARAMYDHNQTRAKWFYMYAGAKGTLYSGILAGQDDEAVAYHSAGGVSGSGGGSYCNPTDWLCNDLTLGTAANEGGRAKWAYHSVRFRDDSESLDHYTRGNWAGVVSKVRADMVTNAR</sequence>
<dbReference type="STRING" id="365046.Rta_03490"/>
<keyword evidence="1" id="KW-0732">Signal</keyword>
<proteinExistence type="predicted"/>
<dbReference type="HOGENOM" id="CLU_945662_0_0_4"/>
<dbReference type="AlphaFoldDB" id="F5Y5B0"/>
<feature type="chain" id="PRO_5003329688" evidence="1">
    <location>
        <begin position="26"/>
        <end position="294"/>
    </location>
</feature>